<organism evidence="5 6">
    <name type="scientific">Myxococcus xanthus (strain DK1622)</name>
    <dbReference type="NCBI Taxonomy" id="246197"/>
    <lineage>
        <taxon>Bacteria</taxon>
        <taxon>Pseudomonadati</taxon>
        <taxon>Myxococcota</taxon>
        <taxon>Myxococcia</taxon>
        <taxon>Myxococcales</taxon>
        <taxon>Cystobacterineae</taxon>
        <taxon>Myxococcaceae</taxon>
        <taxon>Myxococcus</taxon>
    </lineage>
</organism>
<dbReference type="Gene3D" id="3.10.350.10">
    <property type="entry name" value="LysM domain"/>
    <property type="match status" value="1"/>
</dbReference>
<dbReference type="EnsemblBacteria" id="ABF85982">
    <property type="protein sequence ID" value="ABF85982"/>
    <property type="gene ID" value="MXAN_0418"/>
</dbReference>
<dbReference type="Gene3D" id="3.90.1720.10">
    <property type="entry name" value="endopeptidase domain like (from Nostoc punctiforme)"/>
    <property type="match status" value="1"/>
</dbReference>
<dbReference type="PANTHER" id="PTHR33734">
    <property type="entry name" value="LYSM DOMAIN-CONTAINING GPI-ANCHORED PROTEIN 2"/>
    <property type="match status" value="1"/>
</dbReference>
<dbReference type="KEGG" id="mxa:MXAN_0418"/>
<dbReference type="Pfam" id="PF01476">
    <property type="entry name" value="LysM"/>
    <property type="match status" value="1"/>
</dbReference>
<dbReference type="CAZy" id="CBM50">
    <property type="family name" value="Carbohydrate-Binding Module Family 50"/>
</dbReference>
<dbReference type="HOGENOM" id="CLU_1179198_0_0_7"/>
<accession>Q1DF84</accession>
<dbReference type="PANTHER" id="PTHR33734:SF22">
    <property type="entry name" value="MEMBRANE-BOUND LYTIC MUREIN TRANSGLYCOSYLASE D"/>
    <property type="match status" value="1"/>
</dbReference>
<dbReference type="GeneID" id="41357912"/>
<dbReference type="SUPFAM" id="SSF54106">
    <property type="entry name" value="LysM domain"/>
    <property type="match status" value="1"/>
</dbReference>
<proteinExistence type="predicted"/>
<dbReference type="SUPFAM" id="SSF54001">
    <property type="entry name" value="Cysteine proteinases"/>
    <property type="match status" value="1"/>
</dbReference>
<name>Q1DF84_MYXXD</name>
<evidence type="ECO:0000313" key="6">
    <source>
        <dbReference type="Proteomes" id="UP000002402"/>
    </source>
</evidence>
<keyword evidence="6" id="KW-1185">Reference proteome</keyword>
<evidence type="ECO:0000256" key="3">
    <source>
        <dbReference type="SAM" id="MobiDB-lite"/>
    </source>
</evidence>
<dbReference type="OrthoDB" id="9815778at2"/>
<dbReference type="STRING" id="246197.MXAN_0418"/>
<evidence type="ECO:0000313" key="5">
    <source>
        <dbReference type="EMBL" id="ABF85982.1"/>
    </source>
</evidence>
<dbReference type="EMBL" id="CP000113">
    <property type="protein sequence ID" value="ABF85982.1"/>
    <property type="molecule type" value="Genomic_DNA"/>
</dbReference>
<dbReference type="RefSeq" id="WP_011550552.1">
    <property type="nucleotide sequence ID" value="NC_008095.1"/>
</dbReference>
<dbReference type="InterPro" id="IPR036779">
    <property type="entry name" value="LysM_dom_sf"/>
</dbReference>
<feature type="compositionally biased region" description="Low complexity" evidence="3">
    <location>
        <begin position="138"/>
        <end position="153"/>
    </location>
</feature>
<dbReference type="eggNOG" id="COG1388">
    <property type="taxonomic scope" value="Bacteria"/>
</dbReference>
<keyword evidence="2" id="KW-0961">Cell wall biogenesis/degradation</keyword>
<sequence>MKCFSTHLPENSLESRGVPGAGLENQEARNSGSQAPRIGARRTCGALAPLQTPTEPPMSSSYRIKSGDTLSHLAQRYNTSVSALMKANPQIKNADLIYAGKSLNIPGSKDSFESGSAGRAGGATGGGGSSGGAQDVQGPSSSGPGVRGPKGSPFEIASQHLGKNAGSLKLEKNGVGADMEDWVPNNVNCANFVSAVLEQSGQISDSQHDNSVMGLMAKLDRDPKFKRIDLKDAKPGDVVSMKTNGGQHVVMFAGWKDGKPTFIGSNNVNSDGSQRVTISSMNYPIMAVHQYQG</sequence>
<dbReference type="InterPro" id="IPR018392">
    <property type="entry name" value="LysM"/>
</dbReference>
<evidence type="ECO:0000259" key="4">
    <source>
        <dbReference type="PROSITE" id="PS51782"/>
    </source>
</evidence>
<reference evidence="5 6" key="1">
    <citation type="journal article" date="2006" name="Proc. Natl. Acad. Sci. U.S.A.">
        <title>Evolution of sensory complexity recorded in a myxobacterial genome.</title>
        <authorList>
            <person name="Goldman B.S."/>
            <person name="Nierman W.C."/>
            <person name="Kaiser D."/>
            <person name="Slater S.C."/>
            <person name="Durkin A.S."/>
            <person name="Eisen J.A."/>
            <person name="Ronning C.M."/>
            <person name="Barbazuk W.B."/>
            <person name="Blanchard M."/>
            <person name="Field C."/>
            <person name="Halling C."/>
            <person name="Hinkle G."/>
            <person name="Iartchuk O."/>
            <person name="Kim H.S."/>
            <person name="Mackenzie C."/>
            <person name="Madupu R."/>
            <person name="Miller N."/>
            <person name="Shvartsbeyn A."/>
            <person name="Sullivan S.A."/>
            <person name="Vaudin M."/>
            <person name="Wiegand R."/>
            <person name="Kaplan H.B."/>
        </authorList>
    </citation>
    <scope>NUCLEOTIDE SEQUENCE [LARGE SCALE GENOMIC DNA]</scope>
    <source>
        <strain evidence="6">DK1622</strain>
    </source>
</reference>
<dbReference type="GO" id="GO:0008932">
    <property type="term" value="F:lytic endotransglycosylase activity"/>
    <property type="evidence" value="ECO:0007669"/>
    <property type="project" value="TreeGrafter"/>
</dbReference>
<feature type="region of interest" description="Disordered" evidence="3">
    <location>
        <begin position="109"/>
        <end position="157"/>
    </location>
</feature>
<dbReference type="AlphaFoldDB" id="Q1DF84"/>
<protein>
    <submittedName>
        <fullName evidence="5">LysM domain protein</fullName>
    </submittedName>
</protein>
<keyword evidence="1" id="KW-0732">Signal</keyword>
<dbReference type="SMART" id="SM00257">
    <property type="entry name" value="LysM"/>
    <property type="match status" value="1"/>
</dbReference>
<feature type="region of interest" description="Disordered" evidence="3">
    <location>
        <begin position="1"/>
        <end position="39"/>
    </location>
</feature>
<evidence type="ECO:0000256" key="2">
    <source>
        <dbReference type="ARBA" id="ARBA00023316"/>
    </source>
</evidence>
<dbReference type="InterPro" id="IPR038765">
    <property type="entry name" value="Papain-like_cys_pep_sf"/>
</dbReference>
<dbReference type="GO" id="GO:0071555">
    <property type="term" value="P:cell wall organization"/>
    <property type="evidence" value="ECO:0007669"/>
    <property type="project" value="UniProtKB-KW"/>
</dbReference>
<dbReference type="CDD" id="cd00118">
    <property type="entry name" value="LysM"/>
    <property type="match status" value="1"/>
</dbReference>
<evidence type="ECO:0000256" key="1">
    <source>
        <dbReference type="ARBA" id="ARBA00022729"/>
    </source>
</evidence>
<gene>
    <name evidence="5" type="ordered locus">MXAN_0418</name>
</gene>
<dbReference type="Proteomes" id="UP000002402">
    <property type="component" value="Chromosome"/>
</dbReference>
<feature type="domain" description="LysM" evidence="4">
    <location>
        <begin position="60"/>
        <end position="105"/>
    </location>
</feature>
<dbReference type="PROSITE" id="PS51782">
    <property type="entry name" value="LYSM"/>
    <property type="match status" value="1"/>
</dbReference>
<feature type="compositionally biased region" description="Gly residues" evidence="3">
    <location>
        <begin position="118"/>
        <end position="131"/>
    </location>
</feature>